<dbReference type="Proteomes" id="UP001595846">
    <property type="component" value="Unassembled WGS sequence"/>
</dbReference>
<name>A0ABD5NR41_9EURY</name>
<dbReference type="Pfam" id="PF03625">
    <property type="entry name" value="DUF302"/>
    <property type="match status" value="1"/>
</dbReference>
<protein>
    <submittedName>
        <fullName evidence="2">DUF302 domain-containing protein</fullName>
    </submittedName>
</protein>
<accession>A0ABD5NR41</accession>
<dbReference type="AlphaFoldDB" id="A0ABD5NR41"/>
<dbReference type="CDD" id="cd14797">
    <property type="entry name" value="DUF302"/>
    <property type="match status" value="1"/>
</dbReference>
<feature type="domain" description="DUF302" evidence="1">
    <location>
        <begin position="35"/>
        <end position="98"/>
    </location>
</feature>
<sequence>MTYTIQKSVTGDFDDVVETTIAALDDDGFGVLCDIDMQATLDEKLGEEFQQYRILGACNPPLAHEGLTEDVELGALLPCNVIVYEADDGDVVVSAVDPRRLVGLTDNDALASIGTEVADRFERVLEALSQEHETAESTSGD</sequence>
<keyword evidence="3" id="KW-1185">Reference proteome</keyword>
<dbReference type="InterPro" id="IPR005180">
    <property type="entry name" value="DUF302"/>
</dbReference>
<dbReference type="GeneID" id="73902112"/>
<dbReference type="InterPro" id="IPR016796">
    <property type="entry name" value="UCP021774"/>
</dbReference>
<gene>
    <name evidence="2" type="ORF">ACFOUR_14080</name>
</gene>
<dbReference type="Gene3D" id="3.30.310.70">
    <property type="entry name" value="TT1751-like domain"/>
    <property type="match status" value="1"/>
</dbReference>
<dbReference type="InterPro" id="IPR035923">
    <property type="entry name" value="TT1751-like_sf"/>
</dbReference>
<proteinExistence type="predicted"/>
<evidence type="ECO:0000313" key="2">
    <source>
        <dbReference type="EMBL" id="MFC3959488.1"/>
    </source>
</evidence>
<dbReference type="PANTHER" id="PTHR38342:SF1">
    <property type="entry name" value="SLR5037 PROTEIN"/>
    <property type="match status" value="1"/>
</dbReference>
<dbReference type="PIRSF" id="PIRSF021774">
    <property type="entry name" value="UCP021774"/>
    <property type="match status" value="1"/>
</dbReference>
<organism evidence="2 3">
    <name type="scientific">Halovivax cerinus</name>
    <dbReference type="NCBI Taxonomy" id="1487865"/>
    <lineage>
        <taxon>Archaea</taxon>
        <taxon>Methanobacteriati</taxon>
        <taxon>Methanobacteriota</taxon>
        <taxon>Stenosarchaea group</taxon>
        <taxon>Halobacteria</taxon>
        <taxon>Halobacteriales</taxon>
        <taxon>Natrialbaceae</taxon>
        <taxon>Halovivax</taxon>
    </lineage>
</organism>
<evidence type="ECO:0000259" key="1">
    <source>
        <dbReference type="Pfam" id="PF03625"/>
    </source>
</evidence>
<comment type="caution">
    <text evidence="2">The sequence shown here is derived from an EMBL/GenBank/DDBJ whole genome shotgun (WGS) entry which is preliminary data.</text>
</comment>
<dbReference type="PANTHER" id="PTHR38342">
    <property type="entry name" value="SLR5037 PROTEIN"/>
    <property type="match status" value="1"/>
</dbReference>
<dbReference type="EMBL" id="JBHSAQ010000013">
    <property type="protein sequence ID" value="MFC3959488.1"/>
    <property type="molecule type" value="Genomic_DNA"/>
</dbReference>
<reference evidence="2 3" key="1">
    <citation type="journal article" date="2019" name="Int. J. Syst. Evol. Microbiol.">
        <title>The Global Catalogue of Microorganisms (GCM) 10K type strain sequencing project: providing services to taxonomists for standard genome sequencing and annotation.</title>
        <authorList>
            <consortium name="The Broad Institute Genomics Platform"/>
            <consortium name="The Broad Institute Genome Sequencing Center for Infectious Disease"/>
            <person name="Wu L."/>
            <person name="Ma J."/>
        </authorList>
    </citation>
    <scope>NUCLEOTIDE SEQUENCE [LARGE SCALE GENOMIC DNA]</scope>
    <source>
        <strain evidence="2 3">IBRC-M 10256</strain>
    </source>
</reference>
<evidence type="ECO:0000313" key="3">
    <source>
        <dbReference type="Proteomes" id="UP001595846"/>
    </source>
</evidence>
<dbReference type="RefSeq" id="WP_256533001.1">
    <property type="nucleotide sequence ID" value="NZ_CP101824.1"/>
</dbReference>
<dbReference type="SUPFAM" id="SSF103247">
    <property type="entry name" value="TT1751-like"/>
    <property type="match status" value="1"/>
</dbReference>